<comment type="caution">
    <text evidence="1">The sequence shown here is derived from an EMBL/GenBank/DDBJ whole genome shotgun (WGS) entry which is preliminary data.</text>
</comment>
<proteinExistence type="predicted"/>
<organism evidence="1 2">
    <name type="scientific">Crenichthys baileyi</name>
    <name type="common">White River springfish</name>
    <dbReference type="NCBI Taxonomy" id="28760"/>
    <lineage>
        <taxon>Eukaryota</taxon>
        <taxon>Metazoa</taxon>
        <taxon>Chordata</taxon>
        <taxon>Craniata</taxon>
        <taxon>Vertebrata</taxon>
        <taxon>Euteleostomi</taxon>
        <taxon>Actinopterygii</taxon>
        <taxon>Neopterygii</taxon>
        <taxon>Teleostei</taxon>
        <taxon>Neoteleostei</taxon>
        <taxon>Acanthomorphata</taxon>
        <taxon>Ovalentaria</taxon>
        <taxon>Atherinomorphae</taxon>
        <taxon>Cyprinodontiformes</taxon>
        <taxon>Goodeidae</taxon>
        <taxon>Crenichthys</taxon>
    </lineage>
</organism>
<name>A0AAV9SMC7_9TELE</name>
<reference evidence="1 2" key="1">
    <citation type="submission" date="2021-06" db="EMBL/GenBank/DDBJ databases">
        <authorList>
            <person name="Palmer J.M."/>
        </authorList>
    </citation>
    <scope>NUCLEOTIDE SEQUENCE [LARGE SCALE GENOMIC DNA]</scope>
    <source>
        <strain evidence="1 2">MEX-2019</strain>
        <tissue evidence="1">Muscle</tissue>
    </source>
</reference>
<dbReference type="EMBL" id="JAHHUM010000249">
    <property type="protein sequence ID" value="KAK5621999.1"/>
    <property type="molecule type" value="Genomic_DNA"/>
</dbReference>
<dbReference type="Proteomes" id="UP001311232">
    <property type="component" value="Unassembled WGS sequence"/>
</dbReference>
<gene>
    <name evidence="1" type="ORF">CRENBAI_012911</name>
</gene>
<protein>
    <submittedName>
        <fullName evidence="1">Uncharacterized protein</fullName>
    </submittedName>
</protein>
<evidence type="ECO:0000313" key="1">
    <source>
        <dbReference type="EMBL" id="KAK5621999.1"/>
    </source>
</evidence>
<accession>A0AAV9SMC7</accession>
<dbReference type="AlphaFoldDB" id="A0AAV9SMC7"/>
<evidence type="ECO:0000313" key="2">
    <source>
        <dbReference type="Proteomes" id="UP001311232"/>
    </source>
</evidence>
<keyword evidence="2" id="KW-1185">Reference proteome</keyword>
<sequence length="122" mass="13266">MTGESWRADGFTDNPFQFTISAAQESNTHSAVCLTPASANTKAYRSLVRGLSKQINDFDNYPEQYVVLEARLSACIQAAIQLDSHSTIVVVRKLGGSLVGPLHPIQLREQTLSLDQVTSSKG</sequence>